<dbReference type="GO" id="GO:0006631">
    <property type="term" value="P:fatty acid metabolic process"/>
    <property type="evidence" value="ECO:0007669"/>
    <property type="project" value="TreeGrafter"/>
</dbReference>
<sequence>MQHHGQPGQLQVRGPMIAAGYLDDDAATAAALDPDGWLHTGDRAVIGPAGLTIIGRDKDVIIVGGRNITASEVEAVVDKVCGVDPSWSVAFGVRAGGAATEQIAVVFVPLPGHPVAEVAERVRRAVLREFHVSPTPIHSVTRNDVAKTSIGKPKRALIRERLLGCARAQISALRWSRCCAHPPSNQRPGPALPVLLLSDREEFTAALAQALRSRGHALSTSAFELTDAQERRRIRSLLDGGPEHVVHVLPVGRRHPTRLPGDAPTWQPCCASWSKPAGRDCRW</sequence>
<proteinExistence type="inferred from homology"/>
<gene>
    <name evidence="3" type="ORF">BZL29_8050</name>
</gene>
<evidence type="ECO:0000256" key="2">
    <source>
        <dbReference type="ARBA" id="ARBA00022598"/>
    </source>
</evidence>
<dbReference type="InterPro" id="IPR045851">
    <property type="entry name" value="AMP-bd_C_sf"/>
</dbReference>
<comment type="similarity">
    <text evidence="1">Belongs to the ATP-dependent AMP-binding enzyme family.</text>
</comment>
<accession>A0A1V3WED1</accession>
<evidence type="ECO:0000313" key="3">
    <source>
        <dbReference type="EMBL" id="OOK64786.1"/>
    </source>
</evidence>
<name>A0A1V3WED1_MYCKA</name>
<reference evidence="3 4" key="1">
    <citation type="submission" date="2017-02" db="EMBL/GenBank/DDBJ databases">
        <title>Complete genome sequences of Mycobacterium kansasii strains isolated from rhesus macaques.</title>
        <authorList>
            <person name="Panda A."/>
            <person name="Nagaraj S."/>
            <person name="Zhao X."/>
            <person name="Tettelin H."/>
            <person name="Detolla L.J."/>
        </authorList>
    </citation>
    <scope>NUCLEOTIDE SEQUENCE [LARGE SCALE GENOMIC DNA]</scope>
    <source>
        <strain evidence="3 4">11-3469</strain>
    </source>
</reference>
<keyword evidence="2" id="KW-0436">Ligase</keyword>
<dbReference type="Proteomes" id="UP000188532">
    <property type="component" value="Unassembled WGS sequence"/>
</dbReference>
<dbReference type="PANTHER" id="PTHR43201:SF5">
    <property type="entry name" value="MEDIUM-CHAIN ACYL-COA LIGASE ACSF2, MITOCHONDRIAL"/>
    <property type="match status" value="1"/>
</dbReference>
<evidence type="ECO:0000313" key="4">
    <source>
        <dbReference type="Proteomes" id="UP000188532"/>
    </source>
</evidence>
<dbReference type="SUPFAM" id="SSF56801">
    <property type="entry name" value="Acetyl-CoA synthetase-like"/>
    <property type="match status" value="1"/>
</dbReference>
<comment type="caution">
    <text evidence="3">The sequence shown here is derived from an EMBL/GenBank/DDBJ whole genome shotgun (WGS) entry which is preliminary data.</text>
</comment>
<dbReference type="EMBL" id="MVBN01000012">
    <property type="protein sequence ID" value="OOK64786.1"/>
    <property type="molecule type" value="Genomic_DNA"/>
</dbReference>
<dbReference type="InterPro" id="IPR042099">
    <property type="entry name" value="ANL_N_sf"/>
</dbReference>
<dbReference type="GO" id="GO:0031956">
    <property type="term" value="F:medium-chain fatty acid-CoA ligase activity"/>
    <property type="evidence" value="ECO:0007669"/>
    <property type="project" value="TreeGrafter"/>
</dbReference>
<dbReference type="AlphaFoldDB" id="A0A1V3WED1"/>
<dbReference type="Gene3D" id="3.40.50.12780">
    <property type="entry name" value="N-terminal domain of ligase-like"/>
    <property type="match status" value="1"/>
</dbReference>
<organism evidence="3 4">
    <name type="scientific">Mycobacterium kansasii</name>
    <dbReference type="NCBI Taxonomy" id="1768"/>
    <lineage>
        <taxon>Bacteria</taxon>
        <taxon>Bacillati</taxon>
        <taxon>Actinomycetota</taxon>
        <taxon>Actinomycetes</taxon>
        <taxon>Mycobacteriales</taxon>
        <taxon>Mycobacteriaceae</taxon>
        <taxon>Mycobacterium</taxon>
    </lineage>
</organism>
<dbReference type="Gene3D" id="3.30.300.30">
    <property type="match status" value="1"/>
</dbReference>
<protein>
    <submittedName>
        <fullName evidence="3">AMP-binding enzyme family protein</fullName>
    </submittedName>
</protein>
<evidence type="ECO:0000256" key="1">
    <source>
        <dbReference type="ARBA" id="ARBA00006432"/>
    </source>
</evidence>
<dbReference type="PANTHER" id="PTHR43201">
    <property type="entry name" value="ACYL-COA SYNTHETASE"/>
    <property type="match status" value="1"/>
</dbReference>